<dbReference type="HAMAP" id="MF_00019">
    <property type="entry name" value="PlsX"/>
    <property type="match status" value="1"/>
</dbReference>
<evidence type="ECO:0000256" key="2">
    <source>
        <dbReference type="ARBA" id="ARBA00022490"/>
    </source>
</evidence>
<evidence type="ECO:0000256" key="7">
    <source>
        <dbReference type="ARBA" id="ARBA00023264"/>
    </source>
</evidence>
<dbReference type="UniPathway" id="UPA00085"/>
<comment type="subcellular location">
    <subcellularLocation>
        <location evidence="10">Cytoplasm</location>
    </subcellularLocation>
    <text evidence="10">Associated with the membrane possibly through PlsY.</text>
</comment>
<dbReference type="STRING" id="1167632.GCA_000286335_00838"/>
<dbReference type="Gene3D" id="3.40.718.10">
    <property type="entry name" value="Isopropylmalate Dehydrogenase"/>
    <property type="match status" value="1"/>
</dbReference>
<reference evidence="11" key="2">
    <citation type="submission" date="2018-03" db="EMBL/GenBank/DDBJ databases">
        <authorList>
            <person name="Keele B.F."/>
        </authorList>
    </citation>
    <scope>NUCLEOTIDE SEQUENCE</scope>
    <source>
        <strain evidence="11">SNUC 2204</strain>
    </source>
</reference>
<accession>A0A2T4PRN7</accession>
<keyword evidence="14" id="KW-1185">Reference proteome</keyword>
<dbReference type="PANTHER" id="PTHR30100">
    <property type="entry name" value="FATTY ACID/PHOSPHOLIPID SYNTHESIS PROTEIN PLSX"/>
    <property type="match status" value="1"/>
</dbReference>
<evidence type="ECO:0000256" key="3">
    <source>
        <dbReference type="ARBA" id="ARBA00022516"/>
    </source>
</evidence>
<evidence type="ECO:0000256" key="1">
    <source>
        <dbReference type="ARBA" id="ARBA00001232"/>
    </source>
</evidence>
<comment type="subunit">
    <text evidence="9 10">Homodimer. Probably interacts with PlsY.</text>
</comment>
<evidence type="ECO:0000313" key="14">
    <source>
        <dbReference type="Proteomes" id="UP000627155"/>
    </source>
</evidence>
<dbReference type="GO" id="GO:0006633">
    <property type="term" value="P:fatty acid biosynthetic process"/>
    <property type="evidence" value="ECO:0007669"/>
    <property type="project" value="UniProtKB-UniRule"/>
</dbReference>
<organism evidence="11 13">
    <name type="scientific">Mammaliicoccus vitulinus</name>
    <dbReference type="NCBI Taxonomy" id="71237"/>
    <lineage>
        <taxon>Bacteria</taxon>
        <taxon>Bacillati</taxon>
        <taxon>Bacillota</taxon>
        <taxon>Bacilli</taxon>
        <taxon>Bacillales</taxon>
        <taxon>Staphylococcaceae</taxon>
        <taxon>Mammaliicoccus</taxon>
    </lineage>
</organism>
<proteinExistence type="inferred from homology"/>
<evidence type="ECO:0000256" key="6">
    <source>
        <dbReference type="ARBA" id="ARBA00023209"/>
    </source>
</evidence>
<dbReference type="AlphaFoldDB" id="A0A2T4PRN7"/>
<dbReference type="InterPro" id="IPR012281">
    <property type="entry name" value="Phospholipid_synth_PlsX-like"/>
</dbReference>
<dbReference type="EMBL" id="PZFK01000022">
    <property type="protein sequence ID" value="PTI28846.1"/>
    <property type="molecule type" value="Genomic_DNA"/>
</dbReference>
<keyword evidence="7 10" id="KW-1208">Phospholipid metabolism</keyword>
<dbReference type="Proteomes" id="UP000241209">
    <property type="component" value="Unassembled WGS sequence"/>
</dbReference>
<sequence>MVKIAIDMMGGDEAPGIVIEAIKKAINDFPDLEILLYGDEKQYNYQHERVIFHHTDEVITMDDEPVRSIKKKKNASMVLMANAVKEGTAEACVSAGNTGALMSSGLFIVGRMKGIERPALVATFPTVTGKGFVFLDIGANSDAKPEHLVQYAKMGEIYAKQIRSIEKPSLALLNIGTEESKGNALTKKTYELLKEEKFDNFIGNIEAKSLLLDTCDVVVSDGYNGNMVLKTIEGTATGIFKMLKEAMTASPKNKLAALTLKKDLKQINNKMDSAEYGGSVLLGLNGVVVKAHGSSNERAFYNAIKQAKLAADTKLVDKMKKAVGEINE</sequence>
<comment type="similarity">
    <text evidence="10">Belongs to the PlsX family.</text>
</comment>
<dbReference type="InterPro" id="IPR003664">
    <property type="entry name" value="FA_synthesis"/>
</dbReference>
<reference evidence="12 14" key="3">
    <citation type="submission" date="2021-02" db="EMBL/GenBank/DDBJ databases">
        <title>FDA dAtabase for Regulatory Grade micrObial Sequences (FDA-ARGOS): Supporting development and validation of Infectious Disease Dx tests.</title>
        <authorList>
            <person name="Sproer C."/>
            <person name="Gronow S."/>
            <person name="Severitt S."/>
            <person name="Schroder I."/>
            <person name="Tallon L."/>
            <person name="Sadzewicz L."/>
            <person name="Zhao X."/>
            <person name="Boylan J."/>
            <person name="Ott S."/>
            <person name="Bowen H."/>
            <person name="Vavikolanu K."/>
            <person name="Mehta A."/>
            <person name="Aluvathingal J."/>
            <person name="Nadendla S."/>
            <person name="Lowell S."/>
            <person name="Myers T."/>
            <person name="Yan Y."/>
            <person name="Sichtig H."/>
        </authorList>
    </citation>
    <scope>NUCLEOTIDE SEQUENCE [LARGE SCALE GENOMIC DNA]</scope>
    <source>
        <strain evidence="12 14">FDAARGOS_1207</strain>
    </source>
</reference>
<reference evidence="11 13" key="1">
    <citation type="journal article" date="2016" name="Front. Microbiol.">
        <title>Comprehensive Phylogenetic Analysis of Bovine Non-aureus Staphylococci Species Based on Whole-Genome Sequencing.</title>
        <authorList>
            <person name="Naushad S."/>
            <person name="Barkema H.W."/>
            <person name="Luby C."/>
            <person name="Condas L.A."/>
            <person name="Nobrega D.B."/>
            <person name="Carson D.A."/>
            <person name="De Buck J."/>
        </authorList>
    </citation>
    <scope>NUCLEOTIDE SEQUENCE [LARGE SCALE GENOMIC DNA]</scope>
    <source>
        <strain evidence="11 13">SNUC 2204</strain>
    </source>
</reference>
<evidence type="ECO:0000256" key="5">
    <source>
        <dbReference type="ARBA" id="ARBA00023098"/>
    </source>
</evidence>
<evidence type="ECO:0000256" key="4">
    <source>
        <dbReference type="ARBA" id="ARBA00022679"/>
    </source>
</evidence>
<keyword evidence="6 10" id="KW-0594">Phospholipid biosynthesis</keyword>
<evidence type="ECO:0000313" key="11">
    <source>
        <dbReference type="EMBL" id="PTI28846.1"/>
    </source>
</evidence>
<comment type="pathway">
    <text evidence="10">Lipid metabolism; phospholipid metabolism.</text>
</comment>
<dbReference type="GO" id="GO:0005737">
    <property type="term" value="C:cytoplasm"/>
    <property type="evidence" value="ECO:0007669"/>
    <property type="project" value="UniProtKB-SubCell"/>
</dbReference>
<dbReference type="PANTHER" id="PTHR30100:SF1">
    <property type="entry name" value="PHOSPHATE ACYLTRANSFERASE"/>
    <property type="match status" value="1"/>
</dbReference>
<dbReference type="Proteomes" id="UP000627155">
    <property type="component" value="Chromosome"/>
</dbReference>
<evidence type="ECO:0000256" key="9">
    <source>
        <dbReference type="ARBA" id="ARBA00046608"/>
    </source>
</evidence>
<evidence type="ECO:0000313" key="12">
    <source>
        <dbReference type="EMBL" id="QRO85038.1"/>
    </source>
</evidence>
<protein>
    <recommendedName>
        <fullName evidence="8 10">Phosphate acyltransferase</fullName>
        <ecNumber evidence="8 10">2.3.1.274</ecNumber>
    </recommendedName>
    <alternativeName>
        <fullName evidence="10">Acyl-ACP phosphotransacylase</fullName>
    </alternativeName>
    <alternativeName>
        <fullName evidence="10">Acyl-[acyl-carrier-protein]--phosphate acyltransferase</fullName>
    </alternativeName>
    <alternativeName>
        <fullName evidence="10">Phosphate-acyl-ACP acyltransferase</fullName>
    </alternativeName>
</protein>
<gene>
    <name evidence="10 12" type="primary">plsX</name>
    <name evidence="11" type="ORF">BU072_10305</name>
    <name evidence="12" type="ORF">I6J37_12810</name>
</gene>
<keyword evidence="5 10" id="KW-0443">Lipid metabolism</keyword>
<name>A0A2T4PRN7_9STAP</name>
<dbReference type="GeneID" id="64116123"/>
<evidence type="ECO:0000313" key="13">
    <source>
        <dbReference type="Proteomes" id="UP000241209"/>
    </source>
</evidence>
<dbReference type="GO" id="GO:0043811">
    <property type="term" value="F:phosphate:acyl-[acyl carrier protein] acyltransferase activity"/>
    <property type="evidence" value="ECO:0007669"/>
    <property type="project" value="UniProtKB-UniRule"/>
</dbReference>
<evidence type="ECO:0000256" key="10">
    <source>
        <dbReference type="HAMAP-Rule" id="MF_00019"/>
    </source>
</evidence>
<dbReference type="GO" id="GO:0008654">
    <property type="term" value="P:phospholipid biosynthetic process"/>
    <property type="evidence" value="ECO:0007669"/>
    <property type="project" value="UniProtKB-KW"/>
</dbReference>
<keyword evidence="11" id="KW-0012">Acyltransferase</keyword>
<dbReference type="EC" id="2.3.1.274" evidence="8 10"/>
<dbReference type="RefSeq" id="WP_103322973.1">
    <property type="nucleotide sequence ID" value="NZ_BMDF01000002.1"/>
</dbReference>
<dbReference type="NCBIfam" id="TIGR00182">
    <property type="entry name" value="plsX"/>
    <property type="match status" value="1"/>
</dbReference>
<comment type="catalytic activity">
    <reaction evidence="1 10">
        <text>a fatty acyl-[ACP] + phosphate = an acyl phosphate + holo-[ACP]</text>
        <dbReference type="Rhea" id="RHEA:42292"/>
        <dbReference type="Rhea" id="RHEA-COMP:9685"/>
        <dbReference type="Rhea" id="RHEA-COMP:14125"/>
        <dbReference type="ChEBI" id="CHEBI:43474"/>
        <dbReference type="ChEBI" id="CHEBI:59918"/>
        <dbReference type="ChEBI" id="CHEBI:64479"/>
        <dbReference type="ChEBI" id="CHEBI:138651"/>
        <dbReference type="EC" id="2.3.1.274"/>
    </reaction>
</comment>
<dbReference type="EMBL" id="CP069486">
    <property type="protein sequence ID" value="QRO85038.1"/>
    <property type="molecule type" value="Genomic_DNA"/>
</dbReference>
<keyword evidence="3 10" id="KW-0444">Lipid biosynthesis</keyword>
<keyword evidence="2 10" id="KW-0963">Cytoplasm</keyword>
<dbReference type="SUPFAM" id="SSF53659">
    <property type="entry name" value="Isocitrate/Isopropylmalate dehydrogenase-like"/>
    <property type="match status" value="1"/>
</dbReference>
<dbReference type="Pfam" id="PF02504">
    <property type="entry name" value="FA_synthesis"/>
    <property type="match status" value="1"/>
</dbReference>
<keyword evidence="4 10" id="KW-0808">Transferase</keyword>
<evidence type="ECO:0000256" key="8">
    <source>
        <dbReference type="ARBA" id="ARBA00024069"/>
    </source>
</evidence>
<dbReference type="PIRSF" id="PIRSF002465">
    <property type="entry name" value="Phsphlp_syn_PlsX"/>
    <property type="match status" value="1"/>
</dbReference>
<comment type="function">
    <text evidence="10">Catalyzes the reversible formation of acyl-phosphate (acyl-PO(4)) from acyl-[acyl-carrier-protein] (acyl-ACP). This enzyme utilizes acyl-ACP as fatty acyl donor, but not acyl-CoA.</text>
</comment>